<protein>
    <recommendedName>
        <fullName evidence="2">Reverse transcriptase domain-containing protein</fullName>
    </recommendedName>
</protein>
<evidence type="ECO:0000313" key="3">
    <source>
        <dbReference type="EMBL" id="KAK0425551.1"/>
    </source>
</evidence>
<dbReference type="InterPro" id="IPR000477">
    <property type="entry name" value="RT_dom"/>
</dbReference>
<evidence type="ECO:0000256" key="1">
    <source>
        <dbReference type="SAM" id="MobiDB-lite"/>
    </source>
</evidence>
<dbReference type="EMBL" id="JAUCMV010000001">
    <property type="protein sequence ID" value="KAK0425551.1"/>
    <property type="molecule type" value="Genomic_DNA"/>
</dbReference>
<keyword evidence="4" id="KW-1185">Reference proteome</keyword>
<dbReference type="SUPFAM" id="SSF56672">
    <property type="entry name" value="DNA/RNA polymerases"/>
    <property type="match status" value="1"/>
</dbReference>
<proteinExistence type="predicted"/>
<evidence type="ECO:0000259" key="2">
    <source>
        <dbReference type="Pfam" id="PF00078"/>
    </source>
</evidence>
<dbReference type="PANTHER" id="PTHR19446">
    <property type="entry name" value="REVERSE TRANSCRIPTASES"/>
    <property type="match status" value="1"/>
</dbReference>
<comment type="caution">
    <text evidence="3">The sequence shown here is derived from an EMBL/GenBank/DDBJ whole genome shotgun (WGS) entry which is preliminary data.</text>
</comment>
<dbReference type="AlphaFoldDB" id="A0AA39M8J3"/>
<gene>
    <name evidence="3" type="ORF">QR680_009256</name>
</gene>
<sequence length="275" mass="31151">MSSPCSSSTVRHCPISRGEDITNASSKKRRKAAIGRRRLIRLRDNEGNVCTTTTDLQRTVKEFYESLYASTVRVEYNEPESIEECPALPQSKVEEALRKMRSSTAPGIDKITVEMLKLGKDVLVPELTKLFNACLQTSSITEKMGDSSTILLFKKDDPLDLQNYRPISLLSCVYKLLTKVLSQRIERVLYSAQPAEQAGFRKNFSTIDHLHAVNELVERSREYRLLLFIIFVDYDKAFDSVETNAVWTAIQQQGVPAQIIKLSLNEVCETQKVPV</sequence>
<name>A0AA39M8J3_9BILA</name>
<accession>A0AA39M8J3</accession>
<organism evidence="3 4">
    <name type="scientific">Steinernema hermaphroditum</name>
    <dbReference type="NCBI Taxonomy" id="289476"/>
    <lineage>
        <taxon>Eukaryota</taxon>
        <taxon>Metazoa</taxon>
        <taxon>Ecdysozoa</taxon>
        <taxon>Nematoda</taxon>
        <taxon>Chromadorea</taxon>
        <taxon>Rhabditida</taxon>
        <taxon>Tylenchina</taxon>
        <taxon>Panagrolaimomorpha</taxon>
        <taxon>Strongyloidoidea</taxon>
        <taxon>Steinernematidae</taxon>
        <taxon>Steinernema</taxon>
    </lineage>
</organism>
<dbReference type="InterPro" id="IPR043502">
    <property type="entry name" value="DNA/RNA_pol_sf"/>
</dbReference>
<evidence type="ECO:0000313" key="4">
    <source>
        <dbReference type="Proteomes" id="UP001175271"/>
    </source>
</evidence>
<feature type="domain" description="Reverse transcriptase" evidence="2">
    <location>
        <begin position="155"/>
        <end position="264"/>
    </location>
</feature>
<feature type="region of interest" description="Disordered" evidence="1">
    <location>
        <begin position="1"/>
        <end position="29"/>
    </location>
</feature>
<feature type="compositionally biased region" description="Polar residues" evidence="1">
    <location>
        <begin position="1"/>
        <end position="10"/>
    </location>
</feature>
<dbReference type="CDD" id="cd01650">
    <property type="entry name" value="RT_nLTR_like"/>
    <property type="match status" value="1"/>
</dbReference>
<dbReference type="Proteomes" id="UP001175271">
    <property type="component" value="Unassembled WGS sequence"/>
</dbReference>
<reference evidence="3" key="1">
    <citation type="submission" date="2023-06" db="EMBL/GenBank/DDBJ databases">
        <title>Genomic analysis of the entomopathogenic nematode Steinernema hermaphroditum.</title>
        <authorList>
            <person name="Schwarz E.M."/>
            <person name="Heppert J.K."/>
            <person name="Baniya A."/>
            <person name="Schwartz H.T."/>
            <person name="Tan C.-H."/>
            <person name="Antoshechkin I."/>
            <person name="Sternberg P.W."/>
            <person name="Goodrich-Blair H."/>
            <person name="Dillman A.R."/>
        </authorList>
    </citation>
    <scope>NUCLEOTIDE SEQUENCE</scope>
    <source>
        <strain evidence="3">PS9179</strain>
        <tissue evidence="3">Whole animal</tissue>
    </source>
</reference>
<dbReference type="Pfam" id="PF00078">
    <property type="entry name" value="RVT_1"/>
    <property type="match status" value="1"/>
</dbReference>